<dbReference type="GO" id="GO:1990281">
    <property type="term" value="C:efflux pump complex"/>
    <property type="evidence" value="ECO:0007669"/>
    <property type="project" value="TreeGrafter"/>
</dbReference>
<accession>A0A2D0NBN6</accession>
<feature type="domain" description="YknX-like C-terminal permuted SH3-like" evidence="4">
    <location>
        <begin position="286"/>
        <end position="353"/>
    </location>
</feature>
<feature type="domain" description="CusB-like beta-barrel" evidence="3">
    <location>
        <begin position="206"/>
        <end position="275"/>
    </location>
</feature>
<comment type="caution">
    <text evidence="5">The sequence shown here is derived from an EMBL/GenBank/DDBJ whole genome shotgun (WGS) entry which is preliminary data.</text>
</comment>
<dbReference type="Proteomes" id="UP000223913">
    <property type="component" value="Unassembled WGS sequence"/>
</dbReference>
<dbReference type="FunFam" id="2.40.30.170:FF:000010">
    <property type="entry name" value="Efflux RND transporter periplasmic adaptor subunit"/>
    <property type="match status" value="1"/>
</dbReference>
<dbReference type="OrthoDB" id="1114717at2"/>
<dbReference type="EMBL" id="PDUD01000022">
    <property type="protein sequence ID" value="PHN05183.1"/>
    <property type="molecule type" value="Genomic_DNA"/>
</dbReference>
<keyword evidence="2" id="KW-0175">Coiled coil</keyword>
<keyword evidence="6" id="KW-1185">Reference proteome</keyword>
<dbReference type="InterPro" id="IPR058792">
    <property type="entry name" value="Beta-barrel_RND_2"/>
</dbReference>
<comment type="similarity">
    <text evidence="1">Belongs to the membrane fusion protein (MFP) (TC 8.A.1) family.</text>
</comment>
<gene>
    <name evidence="5" type="ORF">CRP01_16825</name>
</gene>
<dbReference type="Pfam" id="PF25954">
    <property type="entry name" value="Beta-barrel_RND_2"/>
    <property type="match status" value="1"/>
</dbReference>
<proteinExistence type="inferred from homology"/>
<dbReference type="PROSITE" id="PS51257">
    <property type="entry name" value="PROKAR_LIPOPROTEIN"/>
    <property type="match status" value="1"/>
</dbReference>
<evidence type="ECO:0000256" key="2">
    <source>
        <dbReference type="SAM" id="Coils"/>
    </source>
</evidence>
<dbReference type="SUPFAM" id="SSF111369">
    <property type="entry name" value="HlyD-like secretion proteins"/>
    <property type="match status" value="1"/>
</dbReference>
<dbReference type="Gene3D" id="2.40.30.170">
    <property type="match status" value="1"/>
</dbReference>
<dbReference type="PANTHER" id="PTHR30469:SF15">
    <property type="entry name" value="HLYD FAMILY OF SECRETION PROTEINS"/>
    <property type="match status" value="1"/>
</dbReference>
<organism evidence="5 6">
    <name type="scientific">Flavilitoribacter nigricans (strain ATCC 23147 / DSM 23189 / NBRC 102662 / NCIMB 1420 / SS-2)</name>
    <name type="common">Lewinella nigricans</name>
    <dbReference type="NCBI Taxonomy" id="1122177"/>
    <lineage>
        <taxon>Bacteria</taxon>
        <taxon>Pseudomonadati</taxon>
        <taxon>Bacteroidota</taxon>
        <taxon>Saprospiria</taxon>
        <taxon>Saprospirales</taxon>
        <taxon>Lewinellaceae</taxon>
        <taxon>Flavilitoribacter</taxon>
    </lineage>
</organism>
<sequence length="355" mass="39739">MRLVKTQLRYITLCATIAICACNSGEEESPNIDIAAPVSVEQITTGSLSRFTITTGNATAEKVIKLNAQIGGTYILKNHPSYKRPFKLGDRVKAGQPFVEIQDQEYVNGIGLEAAKMNLELTQQEYDKQKSVFDKGGVTVRELKNSELSLTRARNELESAEIRLAKMKINIPISGTIVELPQYTSGSQIQQGDPLVTIMDYSRMYVDVSLPENTMMDIQTGQKVQITNYSLPDDTLSGSITELSPAIDINTRTYLAKVRFNNPNLLIRPGMFVKTLIKINQKNDIVVIPKEVIISDQRGKRVFVVQENTAFERIIETGMENDDMIEVISGLEENERLVTKGFETLRDRSKVKVLQ</sequence>
<feature type="coiled-coil region" evidence="2">
    <location>
        <begin position="112"/>
        <end position="170"/>
    </location>
</feature>
<dbReference type="Pfam" id="PF25989">
    <property type="entry name" value="YknX_C"/>
    <property type="match status" value="1"/>
</dbReference>
<name>A0A2D0NBN6_FLAN2</name>
<dbReference type="NCBIfam" id="TIGR01730">
    <property type="entry name" value="RND_mfp"/>
    <property type="match status" value="1"/>
</dbReference>
<dbReference type="AlphaFoldDB" id="A0A2D0NBN6"/>
<evidence type="ECO:0000259" key="3">
    <source>
        <dbReference type="Pfam" id="PF25954"/>
    </source>
</evidence>
<dbReference type="PANTHER" id="PTHR30469">
    <property type="entry name" value="MULTIDRUG RESISTANCE PROTEIN MDTA"/>
    <property type="match status" value="1"/>
</dbReference>
<evidence type="ECO:0000259" key="4">
    <source>
        <dbReference type="Pfam" id="PF25989"/>
    </source>
</evidence>
<dbReference type="Gene3D" id="2.40.420.20">
    <property type="match status" value="1"/>
</dbReference>
<evidence type="ECO:0000313" key="5">
    <source>
        <dbReference type="EMBL" id="PHN05183.1"/>
    </source>
</evidence>
<dbReference type="InterPro" id="IPR058637">
    <property type="entry name" value="YknX-like_C"/>
</dbReference>
<dbReference type="GO" id="GO:0015562">
    <property type="term" value="F:efflux transmembrane transporter activity"/>
    <property type="evidence" value="ECO:0007669"/>
    <property type="project" value="TreeGrafter"/>
</dbReference>
<evidence type="ECO:0000313" key="6">
    <source>
        <dbReference type="Proteomes" id="UP000223913"/>
    </source>
</evidence>
<dbReference type="Gene3D" id="1.10.287.470">
    <property type="entry name" value="Helix hairpin bin"/>
    <property type="match status" value="1"/>
</dbReference>
<dbReference type="InterPro" id="IPR006143">
    <property type="entry name" value="RND_pump_MFP"/>
</dbReference>
<evidence type="ECO:0000256" key="1">
    <source>
        <dbReference type="ARBA" id="ARBA00009477"/>
    </source>
</evidence>
<reference evidence="5 6" key="1">
    <citation type="submission" date="2017-10" db="EMBL/GenBank/DDBJ databases">
        <title>The draft genome sequence of Lewinella nigricans NBRC 102662.</title>
        <authorList>
            <person name="Wang K."/>
        </authorList>
    </citation>
    <scope>NUCLEOTIDE SEQUENCE [LARGE SCALE GENOMIC DNA]</scope>
    <source>
        <strain evidence="5 6">NBRC 102662</strain>
    </source>
</reference>
<protein>
    <submittedName>
        <fullName evidence="5">Efflux transporter periplasmic adaptor subunit</fullName>
    </submittedName>
</protein>